<dbReference type="PANTHER" id="PTHR46585">
    <property type="entry name" value="INTEGRASE CORE DOMAIN CONTAINING PROTEIN"/>
    <property type="match status" value="1"/>
</dbReference>
<reference evidence="3" key="1">
    <citation type="submission" date="2020-11" db="EMBL/GenBank/DDBJ databases">
        <authorList>
            <person name="Tran Van P."/>
        </authorList>
    </citation>
    <scope>NUCLEOTIDE SEQUENCE</scope>
</reference>
<proteinExistence type="predicted"/>
<accession>A0A7R9AVN8</accession>
<feature type="region of interest" description="Disordered" evidence="1">
    <location>
        <begin position="1"/>
        <end position="32"/>
    </location>
</feature>
<evidence type="ECO:0000313" key="3">
    <source>
        <dbReference type="EMBL" id="CAD7261480.1"/>
    </source>
</evidence>
<dbReference type="InterPro" id="IPR049315">
    <property type="entry name" value="GDC-P_N"/>
</dbReference>
<dbReference type="AlphaFoldDB" id="A0A7R9AVN8"/>
<gene>
    <name evidence="3" type="ORF">TSIB3V08_LOCUS5615</name>
</gene>
<evidence type="ECO:0000259" key="2">
    <source>
        <dbReference type="Pfam" id="PF02347"/>
    </source>
</evidence>
<feature type="domain" description="Glycine cleavage system P-protein N-terminal" evidence="2">
    <location>
        <begin position="394"/>
        <end position="440"/>
    </location>
</feature>
<dbReference type="EMBL" id="OC002217">
    <property type="protein sequence ID" value="CAD7261480.1"/>
    <property type="molecule type" value="Genomic_DNA"/>
</dbReference>
<dbReference type="Pfam" id="PF02347">
    <property type="entry name" value="GDC-P"/>
    <property type="match status" value="1"/>
</dbReference>
<organism evidence="3">
    <name type="scientific">Timema shepardi</name>
    <name type="common">Walking stick</name>
    <dbReference type="NCBI Taxonomy" id="629360"/>
    <lineage>
        <taxon>Eukaryota</taxon>
        <taxon>Metazoa</taxon>
        <taxon>Ecdysozoa</taxon>
        <taxon>Arthropoda</taxon>
        <taxon>Hexapoda</taxon>
        <taxon>Insecta</taxon>
        <taxon>Pterygota</taxon>
        <taxon>Neoptera</taxon>
        <taxon>Polyneoptera</taxon>
        <taxon>Phasmatodea</taxon>
        <taxon>Timematodea</taxon>
        <taxon>Timematoidea</taxon>
        <taxon>Timematidae</taxon>
        <taxon>Timema</taxon>
    </lineage>
</organism>
<dbReference type="PANTHER" id="PTHR46585:SF1">
    <property type="entry name" value="CHROMO DOMAIN-CONTAINING PROTEIN"/>
    <property type="match status" value="1"/>
</dbReference>
<name>A0A7R9AVN8_TIMSH</name>
<sequence>MPKSNKFSVKGGKRGGTWNKKKGGDQRSGPSADVPVITRLNWNLRGADSLGEALIWLASQTVIIAQATRVDASQRARASYLTGRGLGRTWRNLVRVVTETSHCACPARPRRRLACQISRALSILFSRVIESSSGGFEPLFHAGPVDRRMHRMAHLSRHHGPPLCQGTHFVGHCSSLVVQSLVPSYIITPTLKIKRESILRIIEGTVLNVKSGLQVMFFGRHKPHSGYKLRGKCILIFSSTLVSCGLRTGLKQLMKLGDVPINPPSPPPLKLLACYGLDSSDIRQICLGEWKTTEEKPPPVHPTEILTSISPSSAVELNTTSALANCATEAVSYLTRTPDQSHLLGLKMLSRGAMSGRSVRLTRPSAMLTASRCWCPRVLGVRRLLTRCEEFPSRHIGPRDRDQARMLDLLGFRNLDDLTDAAVPANIRLKKDLDIEDPVDHFITMSPKVLKQATLLRAMHCMNPQQRVALLKTADKKLIDSVFECAYNTLKEKMTLKNAQKTKLRTHKLVKRGECYKKKRRLLVQKGGAFLPLLLAPLINSVIGSLFNHYRGGISWDANEEMSIHDTPFRESNIVDIFNDLVRARRHSAASLIKALKKDLAKVREWLCVQDAYTLHKPVIKKFPYTKYVVSNIDDLWQSDLNHVRSLGKYNDDVVYFLTIIDIFKMAWKRTFPSNTRSIVMDAFKDIFKQSGTNYIVNKLHGILWDSSDVDYSLLVSLIFRATMGVVETVYVKEAEKKKFLAQFTSTPIVDLYDKKWQELGNYKSAISKFFSNTQPPQKISLISHEISPRPMCVDRMVVISEKQYSGLKWVSYLAPSCVHLYEVWDLIDVTVDRRNMWSTPGA</sequence>
<evidence type="ECO:0000256" key="1">
    <source>
        <dbReference type="SAM" id="MobiDB-lite"/>
    </source>
</evidence>
<protein>
    <recommendedName>
        <fullName evidence="2">Glycine cleavage system P-protein N-terminal domain-containing protein</fullName>
    </recommendedName>
</protein>